<dbReference type="Proteomes" id="UP001595909">
    <property type="component" value="Unassembled WGS sequence"/>
</dbReference>
<protein>
    <submittedName>
        <fullName evidence="14">TMEM175 family protein</fullName>
    </submittedName>
</protein>
<evidence type="ECO:0000256" key="8">
    <source>
        <dbReference type="ARBA" id="ARBA00022989"/>
    </source>
</evidence>
<keyword evidence="6" id="KW-0631">Potassium channel</keyword>
<dbReference type="PANTHER" id="PTHR31462">
    <property type="entry name" value="ENDOSOMAL/LYSOSOMAL POTASSIUM CHANNEL TMEM175"/>
    <property type="match status" value="1"/>
</dbReference>
<feature type="transmembrane region" description="Helical" evidence="13">
    <location>
        <begin position="52"/>
        <end position="71"/>
    </location>
</feature>
<evidence type="ECO:0000256" key="13">
    <source>
        <dbReference type="SAM" id="Phobius"/>
    </source>
</evidence>
<keyword evidence="11" id="KW-0407">Ion channel</keyword>
<feature type="transmembrane region" description="Helical" evidence="13">
    <location>
        <begin position="22"/>
        <end position="40"/>
    </location>
</feature>
<feature type="transmembrane region" description="Helical" evidence="13">
    <location>
        <begin position="92"/>
        <end position="111"/>
    </location>
</feature>
<accession>A0ABV9R9W2</accession>
<evidence type="ECO:0000256" key="9">
    <source>
        <dbReference type="ARBA" id="ARBA00023065"/>
    </source>
</evidence>
<evidence type="ECO:0000313" key="15">
    <source>
        <dbReference type="Proteomes" id="UP001595909"/>
    </source>
</evidence>
<evidence type="ECO:0000256" key="1">
    <source>
        <dbReference type="ARBA" id="ARBA00004141"/>
    </source>
</evidence>
<comment type="catalytic activity">
    <reaction evidence="12">
        <text>K(+)(in) = K(+)(out)</text>
        <dbReference type="Rhea" id="RHEA:29463"/>
        <dbReference type="ChEBI" id="CHEBI:29103"/>
    </reaction>
</comment>
<comment type="similarity">
    <text evidence="2">Belongs to the TMEM175 family.</text>
</comment>
<dbReference type="Pfam" id="PF06736">
    <property type="entry name" value="TMEM175"/>
    <property type="match status" value="1"/>
</dbReference>
<keyword evidence="5 13" id="KW-0812">Transmembrane</keyword>
<evidence type="ECO:0000256" key="4">
    <source>
        <dbReference type="ARBA" id="ARBA00022538"/>
    </source>
</evidence>
<keyword evidence="8 13" id="KW-1133">Transmembrane helix</keyword>
<dbReference type="EMBL" id="JBHSIM010000001">
    <property type="protein sequence ID" value="MFC4830869.1"/>
    <property type="molecule type" value="Genomic_DNA"/>
</dbReference>
<evidence type="ECO:0000256" key="11">
    <source>
        <dbReference type="ARBA" id="ARBA00023303"/>
    </source>
</evidence>
<evidence type="ECO:0000313" key="14">
    <source>
        <dbReference type="EMBL" id="MFC4830869.1"/>
    </source>
</evidence>
<feature type="transmembrane region" description="Helical" evidence="13">
    <location>
        <begin position="156"/>
        <end position="174"/>
    </location>
</feature>
<evidence type="ECO:0000256" key="7">
    <source>
        <dbReference type="ARBA" id="ARBA00022958"/>
    </source>
</evidence>
<evidence type="ECO:0000256" key="10">
    <source>
        <dbReference type="ARBA" id="ARBA00023136"/>
    </source>
</evidence>
<comment type="subcellular location">
    <subcellularLocation>
        <location evidence="1">Membrane</location>
        <topology evidence="1">Multi-pass membrane protein</topology>
    </subcellularLocation>
</comment>
<evidence type="ECO:0000256" key="3">
    <source>
        <dbReference type="ARBA" id="ARBA00022448"/>
    </source>
</evidence>
<dbReference type="InterPro" id="IPR010617">
    <property type="entry name" value="TMEM175-like"/>
</dbReference>
<sequence>MADDEDTPPPPTLDRVQAFSDGIFAIAITLLILPLTEAQIRDGHVIEDLLALQHQFLALGLSFAVIGRFWLLHHDDLTMMTSAGRRMLVGNLVFLFFIVLLPFPTALLGSGDSATATIIYALSLIATSLSGLLLWRCAELDGVAGSERARRWARGKYWGTAAVVTGFLPSLPLALVSPMWARASWALVFPLGLLADRIEERPRRQERRRRPRRTTAQ</sequence>
<gene>
    <name evidence="14" type="ORF">ACFPEL_00485</name>
</gene>
<comment type="caution">
    <text evidence="14">The sequence shown here is derived from an EMBL/GenBank/DDBJ whole genome shotgun (WGS) entry which is preliminary data.</text>
</comment>
<keyword evidence="7" id="KW-0630">Potassium</keyword>
<keyword evidence="15" id="KW-1185">Reference proteome</keyword>
<dbReference type="PANTHER" id="PTHR31462:SF5">
    <property type="entry name" value="ENDOSOMAL_LYSOSOMAL PROTON CHANNEL TMEM175"/>
    <property type="match status" value="1"/>
</dbReference>
<reference evidence="15" key="1">
    <citation type="journal article" date="2019" name="Int. J. Syst. Evol. Microbiol.">
        <title>The Global Catalogue of Microorganisms (GCM) 10K type strain sequencing project: providing services to taxonomists for standard genome sequencing and annotation.</title>
        <authorList>
            <consortium name="The Broad Institute Genomics Platform"/>
            <consortium name="The Broad Institute Genome Sequencing Center for Infectious Disease"/>
            <person name="Wu L."/>
            <person name="Ma J."/>
        </authorList>
    </citation>
    <scope>NUCLEOTIDE SEQUENCE [LARGE SCALE GENOMIC DNA]</scope>
    <source>
        <strain evidence="15">CCUG 50347</strain>
    </source>
</reference>
<keyword evidence="10 13" id="KW-0472">Membrane</keyword>
<evidence type="ECO:0000256" key="12">
    <source>
        <dbReference type="ARBA" id="ARBA00034430"/>
    </source>
</evidence>
<name>A0ABV9R9W2_9PSEU</name>
<keyword evidence="9" id="KW-0406">Ion transport</keyword>
<keyword evidence="3" id="KW-0813">Transport</keyword>
<feature type="transmembrane region" description="Helical" evidence="13">
    <location>
        <begin position="117"/>
        <end position="135"/>
    </location>
</feature>
<evidence type="ECO:0000256" key="6">
    <source>
        <dbReference type="ARBA" id="ARBA00022826"/>
    </source>
</evidence>
<evidence type="ECO:0000256" key="5">
    <source>
        <dbReference type="ARBA" id="ARBA00022692"/>
    </source>
</evidence>
<proteinExistence type="inferred from homology"/>
<keyword evidence="4" id="KW-0633">Potassium transport</keyword>
<evidence type="ECO:0000256" key="2">
    <source>
        <dbReference type="ARBA" id="ARBA00006920"/>
    </source>
</evidence>
<dbReference type="RefSeq" id="WP_274188933.1">
    <property type="nucleotide sequence ID" value="NZ_BAABHN010000001.1"/>
</dbReference>
<organism evidence="14 15">
    <name type="scientific">Actinomycetospora chibensis</name>
    <dbReference type="NCBI Taxonomy" id="663606"/>
    <lineage>
        <taxon>Bacteria</taxon>
        <taxon>Bacillati</taxon>
        <taxon>Actinomycetota</taxon>
        <taxon>Actinomycetes</taxon>
        <taxon>Pseudonocardiales</taxon>
        <taxon>Pseudonocardiaceae</taxon>
        <taxon>Actinomycetospora</taxon>
    </lineage>
</organism>